<dbReference type="GO" id="GO:0016020">
    <property type="term" value="C:membrane"/>
    <property type="evidence" value="ECO:0007669"/>
    <property type="project" value="TreeGrafter"/>
</dbReference>
<comment type="cofactor">
    <cofactor evidence="6">
        <name>Zn(2+)</name>
        <dbReference type="ChEBI" id="CHEBI:29105"/>
    </cofactor>
    <text evidence="6">Binds 1 zinc ion per subunit.</text>
</comment>
<dbReference type="InterPro" id="IPR001915">
    <property type="entry name" value="Peptidase_M48"/>
</dbReference>
<sequence length="263" mass="27857">MKKILFAVLAFVVAGCASVPVTGRSQLSLVSDGEMNAMAIQSYNSLISSAKVIKTGKDAELVKSVGAKIAKAAETFLRDNGLESELASYSWEFNLIESPEVNAFCMPGGKIAVYTGILPVTKNADGLAVVLGHEVAHAIAKHGAERASQQLLTQYGGSLISLVTAKKSAQTQQLIMLAYGAGTQVGVLLPYGRKHELEADKIGLILMASAGYNPNYAVTFWQQMSAATGGGLSSDIFATHPSDTKRISEIKAALPEALKYYKK</sequence>
<evidence type="ECO:0000313" key="9">
    <source>
        <dbReference type="EMBL" id="AKL98637.1"/>
    </source>
</evidence>
<dbReference type="STRING" id="1408281.Epro_1258"/>
<dbReference type="GO" id="GO:0051603">
    <property type="term" value="P:proteolysis involved in protein catabolic process"/>
    <property type="evidence" value="ECO:0007669"/>
    <property type="project" value="TreeGrafter"/>
</dbReference>
<dbReference type="KEGG" id="epo:Epro_1258"/>
<gene>
    <name evidence="9" type="ORF">Epro_1258</name>
</gene>
<evidence type="ECO:0000256" key="5">
    <source>
        <dbReference type="ARBA" id="ARBA00023049"/>
    </source>
</evidence>
<keyword evidence="1 6" id="KW-0645">Protease</keyword>
<dbReference type="CDD" id="cd07331">
    <property type="entry name" value="M48C_Oma1_like"/>
    <property type="match status" value="1"/>
</dbReference>
<evidence type="ECO:0000256" key="7">
    <source>
        <dbReference type="SAM" id="SignalP"/>
    </source>
</evidence>
<dbReference type="PATRIC" id="fig|1408281.3.peg.1301"/>
<dbReference type="RefSeq" id="WP_052571357.1">
    <property type="nucleotide sequence ID" value="NZ_CP009498.1"/>
</dbReference>
<keyword evidence="3 6" id="KW-0378">Hydrolase</keyword>
<keyword evidence="7" id="KW-0732">Signal</keyword>
<evidence type="ECO:0000256" key="3">
    <source>
        <dbReference type="ARBA" id="ARBA00022801"/>
    </source>
</evidence>
<dbReference type="AlphaFoldDB" id="A0A0G3WL97"/>
<comment type="similarity">
    <text evidence="6">Belongs to the peptidase M48 family.</text>
</comment>
<dbReference type="PROSITE" id="PS51257">
    <property type="entry name" value="PROKAR_LIPOPROTEIN"/>
    <property type="match status" value="1"/>
</dbReference>
<evidence type="ECO:0000313" key="10">
    <source>
        <dbReference type="Proteomes" id="UP000035337"/>
    </source>
</evidence>
<accession>A0A0G3WL97</accession>
<keyword evidence="5 6" id="KW-0482">Metalloprotease</keyword>
<feature type="signal peptide" evidence="7">
    <location>
        <begin position="1"/>
        <end position="19"/>
    </location>
</feature>
<dbReference type="PANTHER" id="PTHR22726">
    <property type="entry name" value="METALLOENDOPEPTIDASE OMA1"/>
    <property type="match status" value="1"/>
</dbReference>
<dbReference type="InterPro" id="IPR051156">
    <property type="entry name" value="Mito/Outer_Membr_Metalloprot"/>
</dbReference>
<protein>
    <submittedName>
        <fullName evidence="9">Peptidase M48 Ste24p</fullName>
    </submittedName>
</protein>
<dbReference type="Pfam" id="PF01435">
    <property type="entry name" value="Peptidase_M48"/>
    <property type="match status" value="1"/>
</dbReference>
<dbReference type="Gene3D" id="3.30.2010.10">
    <property type="entry name" value="Metalloproteases ('zincins'), catalytic domain"/>
    <property type="match status" value="1"/>
</dbReference>
<keyword evidence="10" id="KW-1185">Reference proteome</keyword>
<dbReference type="GO" id="GO:0004222">
    <property type="term" value="F:metalloendopeptidase activity"/>
    <property type="evidence" value="ECO:0007669"/>
    <property type="project" value="InterPro"/>
</dbReference>
<dbReference type="Proteomes" id="UP000035337">
    <property type="component" value="Chromosome"/>
</dbReference>
<organism evidence="9 10">
    <name type="scientific">Endomicrobium proavitum</name>
    <dbReference type="NCBI Taxonomy" id="1408281"/>
    <lineage>
        <taxon>Bacteria</taxon>
        <taxon>Pseudomonadati</taxon>
        <taxon>Elusimicrobiota</taxon>
        <taxon>Endomicrobiia</taxon>
        <taxon>Endomicrobiales</taxon>
        <taxon>Endomicrobiaceae</taxon>
        <taxon>Endomicrobium</taxon>
    </lineage>
</organism>
<feature type="chain" id="PRO_5005185998" evidence="7">
    <location>
        <begin position="20"/>
        <end position="263"/>
    </location>
</feature>
<evidence type="ECO:0000256" key="2">
    <source>
        <dbReference type="ARBA" id="ARBA00022723"/>
    </source>
</evidence>
<evidence type="ECO:0000256" key="6">
    <source>
        <dbReference type="RuleBase" id="RU003983"/>
    </source>
</evidence>
<keyword evidence="2" id="KW-0479">Metal-binding</keyword>
<dbReference type="PANTHER" id="PTHR22726:SF24">
    <property type="entry name" value="M48 FAMILY METALLOPEPTIDASE"/>
    <property type="match status" value="1"/>
</dbReference>
<name>A0A0G3WL97_9BACT</name>
<dbReference type="OrthoDB" id="9810445at2"/>
<proteinExistence type="inferred from homology"/>
<feature type="domain" description="Peptidase M48" evidence="8">
    <location>
        <begin position="85"/>
        <end position="252"/>
    </location>
</feature>
<keyword evidence="4 6" id="KW-0862">Zinc</keyword>
<evidence type="ECO:0000256" key="1">
    <source>
        <dbReference type="ARBA" id="ARBA00022670"/>
    </source>
</evidence>
<evidence type="ECO:0000259" key="8">
    <source>
        <dbReference type="Pfam" id="PF01435"/>
    </source>
</evidence>
<evidence type="ECO:0000256" key="4">
    <source>
        <dbReference type="ARBA" id="ARBA00022833"/>
    </source>
</evidence>
<reference evidence="9 10" key="1">
    <citation type="submission" date="2014-09" db="EMBL/GenBank/DDBJ databases">
        <title>Complete genome sequence of Endomicrobium proavitum.</title>
        <authorList>
            <person name="Zheng H."/>
        </authorList>
    </citation>
    <scope>NUCLEOTIDE SEQUENCE [LARGE SCALE GENOMIC DNA]</scope>
    <source>
        <strain evidence="9 10">Rsa215</strain>
    </source>
</reference>
<dbReference type="GO" id="GO:0046872">
    <property type="term" value="F:metal ion binding"/>
    <property type="evidence" value="ECO:0007669"/>
    <property type="project" value="UniProtKB-KW"/>
</dbReference>
<dbReference type="EMBL" id="CP009498">
    <property type="protein sequence ID" value="AKL98637.1"/>
    <property type="molecule type" value="Genomic_DNA"/>
</dbReference>